<dbReference type="InterPro" id="IPR036597">
    <property type="entry name" value="Fido-like_dom_sf"/>
</dbReference>
<comment type="caution">
    <text evidence="4">The sequence shown here is derived from an EMBL/GenBank/DDBJ whole genome shotgun (WGS) entry which is preliminary data.</text>
</comment>
<proteinExistence type="predicted"/>
<sequence length="351" mass="40243">MTEKLKNRLEKVPAEIISALAKIDELKGRWITGAELSPQVLGRLKRSVLITSTGASTRIEGAKLSDEDVEKLINGLNIQKFADRDKQEVQGYYELLENIFNAWKTLKFNENSIKHFHKELLKYSEKDQGHLGNYKFGENKVVAYDAEGREIGVIFNPTAPHLVPKEMSELVEATKAFLEGKRYHPLLVIANFVVEFLKIHPFQDGNGRISRVLTNLLMLKSGYLYMPYVSHEKYIEDNKSAYYLALRNSQKTFGKKDENIVPWFEFFFSMLLKQAEAAIDLMSNENIEKLLSEQQLSVWRFVENLEVFSTGDVVAGTDIPRPTIKQALEVLLRLKRIERIGQGRGARYKVV</sequence>
<feature type="domain" description="Fido" evidence="3">
    <location>
        <begin position="108"/>
        <end position="269"/>
    </location>
</feature>
<accession>A0A2G9ZM42</accession>
<gene>
    <name evidence="4" type="ORF">COX22_03185</name>
</gene>
<keyword evidence="2" id="KW-0067">ATP-binding</keyword>
<dbReference type="InterPro" id="IPR036388">
    <property type="entry name" value="WH-like_DNA-bd_sf"/>
</dbReference>
<dbReference type="InterPro" id="IPR003812">
    <property type="entry name" value="Fido"/>
</dbReference>
<organism evidence="4 5">
    <name type="scientific">Candidatus Falkowbacteria bacterium CG23_combo_of_CG06-09_8_20_14_all_49_15</name>
    <dbReference type="NCBI Taxonomy" id="1974572"/>
    <lineage>
        <taxon>Bacteria</taxon>
        <taxon>Candidatus Falkowiibacteriota</taxon>
    </lineage>
</organism>
<dbReference type="GO" id="GO:0005524">
    <property type="term" value="F:ATP binding"/>
    <property type="evidence" value="ECO:0007669"/>
    <property type="project" value="UniProtKB-KW"/>
</dbReference>
<reference evidence="4 5" key="1">
    <citation type="submission" date="2017-09" db="EMBL/GenBank/DDBJ databases">
        <title>Depth-based differentiation of microbial function through sediment-hosted aquifers and enrichment of novel symbionts in the deep terrestrial subsurface.</title>
        <authorList>
            <person name="Probst A.J."/>
            <person name="Ladd B."/>
            <person name="Jarett J.K."/>
            <person name="Geller-Mcgrath D.E."/>
            <person name="Sieber C.M."/>
            <person name="Emerson J.B."/>
            <person name="Anantharaman K."/>
            <person name="Thomas B.C."/>
            <person name="Malmstrom R."/>
            <person name="Stieglmeier M."/>
            <person name="Klingl A."/>
            <person name="Woyke T."/>
            <person name="Ryan C.M."/>
            <person name="Banfield J.F."/>
        </authorList>
    </citation>
    <scope>NUCLEOTIDE SEQUENCE [LARGE SCALE GENOMIC DNA]</scope>
    <source>
        <strain evidence="4">CG23_combo_of_CG06-09_8_20_14_all_49_15</strain>
    </source>
</reference>
<feature type="binding site" evidence="2">
    <location>
        <begin position="242"/>
        <end position="243"/>
    </location>
    <ligand>
        <name>ATP</name>
        <dbReference type="ChEBI" id="CHEBI:30616"/>
    </ligand>
</feature>
<dbReference type="Proteomes" id="UP000230729">
    <property type="component" value="Unassembled WGS sequence"/>
</dbReference>
<dbReference type="EMBL" id="PCSD01000075">
    <property type="protein sequence ID" value="PIP33650.1"/>
    <property type="molecule type" value="Genomic_DNA"/>
</dbReference>
<evidence type="ECO:0000256" key="1">
    <source>
        <dbReference type="PIRSR" id="PIRSR640198-1"/>
    </source>
</evidence>
<evidence type="ECO:0000313" key="4">
    <source>
        <dbReference type="EMBL" id="PIP33650.1"/>
    </source>
</evidence>
<dbReference type="SUPFAM" id="SSF140931">
    <property type="entry name" value="Fic-like"/>
    <property type="match status" value="1"/>
</dbReference>
<dbReference type="PANTHER" id="PTHR13504:SF38">
    <property type="entry name" value="FIDO DOMAIN-CONTAINING PROTEIN"/>
    <property type="match status" value="1"/>
</dbReference>
<evidence type="ECO:0000313" key="5">
    <source>
        <dbReference type="Proteomes" id="UP000230729"/>
    </source>
</evidence>
<keyword evidence="2" id="KW-0547">Nucleotide-binding</keyword>
<name>A0A2G9ZM42_9BACT</name>
<protein>
    <recommendedName>
        <fullName evidence="3">Fido domain-containing protein</fullName>
    </recommendedName>
</protein>
<dbReference type="PROSITE" id="PS51459">
    <property type="entry name" value="FIDO"/>
    <property type="match status" value="1"/>
</dbReference>
<dbReference type="Pfam" id="PF02661">
    <property type="entry name" value="Fic"/>
    <property type="match status" value="1"/>
</dbReference>
<dbReference type="Gene3D" id="1.10.10.10">
    <property type="entry name" value="Winged helix-like DNA-binding domain superfamily/Winged helix DNA-binding domain"/>
    <property type="match status" value="1"/>
</dbReference>
<dbReference type="InterPro" id="IPR040198">
    <property type="entry name" value="Fido_containing"/>
</dbReference>
<dbReference type="AlphaFoldDB" id="A0A2G9ZM42"/>
<evidence type="ECO:0000256" key="2">
    <source>
        <dbReference type="PIRSR" id="PIRSR640198-2"/>
    </source>
</evidence>
<feature type="binding site" evidence="2">
    <location>
        <begin position="204"/>
        <end position="211"/>
    </location>
    <ligand>
        <name>ATP</name>
        <dbReference type="ChEBI" id="CHEBI:30616"/>
    </ligand>
</feature>
<dbReference type="PANTHER" id="PTHR13504">
    <property type="entry name" value="FIDO DOMAIN-CONTAINING PROTEIN DDB_G0283145"/>
    <property type="match status" value="1"/>
</dbReference>
<dbReference type="Gene3D" id="1.10.3290.10">
    <property type="entry name" value="Fido-like domain"/>
    <property type="match status" value="1"/>
</dbReference>
<feature type="active site" evidence="1">
    <location>
        <position position="200"/>
    </location>
</feature>
<evidence type="ECO:0000259" key="3">
    <source>
        <dbReference type="PROSITE" id="PS51459"/>
    </source>
</evidence>